<dbReference type="Gene3D" id="3.10.28.10">
    <property type="entry name" value="Homing endonucleases"/>
    <property type="match status" value="2"/>
</dbReference>
<dbReference type="EMBL" id="MH013468">
    <property type="protein sequence ID" value="AZP40116.1"/>
    <property type="molecule type" value="Genomic_DNA"/>
</dbReference>
<accession>A0A7R6NFD8</accession>
<protein>
    <recommendedName>
        <fullName evidence="1">Homing endonuclease LAGLIDADG domain-containing protein</fullName>
    </recommendedName>
</protein>
<evidence type="ECO:0000313" key="2">
    <source>
        <dbReference type="EMBL" id="AZP40116.1"/>
    </source>
</evidence>
<dbReference type="GO" id="GO:0004519">
    <property type="term" value="F:endonuclease activity"/>
    <property type="evidence" value="ECO:0007669"/>
    <property type="project" value="InterPro"/>
</dbReference>
<dbReference type="InterPro" id="IPR051289">
    <property type="entry name" value="LAGLIDADG_Endonuclease"/>
</dbReference>
<dbReference type="AlphaFoldDB" id="A0A7R6NFD8"/>
<dbReference type="Pfam" id="PF00961">
    <property type="entry name" value="LAGLIDADG_1"/>
    <property type="match status" value="1"/>
</dbReference>
<gene>
    <name evidence="2" type="primary">orf294</name>
</gene>
<dbReference type="GeneID" id="63032611"/>
<dbReference type="SUPFAM" id="SSF55608">
    <property type="entry name" value="Homing endonucleases"/>
    <property type="match status" value="2"/>
</dbReference>
<dbReference type="InterPro" id="IPR004860">
    <property type="entry name" value="LAGLIDADG_dom"/>
</dbReference>
<keyword evidence="2" id="KW-0496">Mitochondrion</keyword>
<evidence type="ECO:0000259" key="1">
    <source>
        <dbReference type="Pfam" id="PF00961"/>
    </source>
</evidence>
<sequence>MHKLNKNSCISSETTREDINNKQIGNEQKWAVGLIDGDGHIGIEWSNKEQTKWVPVLKVTLHRYNSRAIYRLKKVLGIGSVNYSKTYITYRVRSKKLWRSVLIPLFDQFNLRSMKYAAVTVVKEALHRAMLNARFVKDPQQIKQLQQSLDRKTDSISLSLSLSLSPIWYDGTSLKTVLDLSWLAGFIEAEGSFYILSSAQHGFAIGQAYDRHIIHAIHSVFNIKSALKNKNNYLMLDTKNAASLYLIAEAVNGRFLGIKSFEFSLWLRTLRKKKTFQTLKAKSIMASIRKRCEK</sequence>
<name>A0A7R6NFD8_9CHLO</name>
<dbReference type="RefSeq" id="YP_010003082.1">
    <property type="nucleotide sequence ID" value="NC_053254.1"/>
</dbReference>
<dbReference type="PANTHER" id="PTHR36181">
    <property type="entry name" value="INTRON-ENCODED ENDONUCLEASE AI3-RELATED"/>
    <property type="match status" value="1"/>
</dbReference>
<geneLocation type="mitochondrion" evidence="2"/>
<dbReference type="GO" id="GO:0005739">
    <property type="term" value="C:mitochondrion"/>
    <property type="evidence" value="ECO:0007669"/>
    <property type="project" value="UniProtKB-ARBA"/>
</dbReference>
<organism evidence="2">
    <name type="scientific">Ulva sp. TM708</name>
    <dbReference type="NCBI Taxonomy" id="2496873"/>
    <lineage>
        <taxon>Eukaryota</taxon>
        <taxon>Viridiplantae</taxon>
        <taxon>Chlorophyta</taxon>
        <taxon>core chlorophytes</taxon>
        <taxon>Ulvophyceae</taxon>
        <taxon>OUU clade</taxon>
        <taxon>Ulvales</taxon>
        <taxon>Ulvaceae</taxon>
        <taxon>Ulva</taxon>
    </lineage>
</organism>
<dbReference type="PANTHER" id="PTHR36181:SF2">
    <property type="entry name" value="INTRON-ENCODED ENDONUCLEASE AI3-RELATED"/>
    <property type="match status" value="1"/>
</dbReference>
<proteinExistence type="predicted"/>
<feature type="domain" description="Homing endonuclease LAGLIDADG" evidence="1">
    <location>
        <begin position="32"/>
        <end position="124"/>
    </location>
</feature>
<reference evidence="2" key="1">
    <citation type="submission" date="2018-02" db="EMBL/GenBank/DDBJ databases">
        <title>The complete mitochondrial genome sequence of the green macroalga Ulva sp. TM708.</title>
        <authorList>
            <person name="Liu F."/>
            <person name="Melton J.T. III."/>
        </authorList>
    </citation>
    <scope>NUCLEOTIDE SEQUENCE</scope>
</reference>
<dbReference type="InterPro" id="IPR027434">
    <property type="entry name" value="Homing_endonucl"/>
</dbReference>